<proteinExistence type="predicted"/>
<name>A0A089NTV1_9HYPH</name>
<dbReference type="STRING" id="693986.MOC_1523"/>
<sequence>MPPLIDLPTPPILAEAIRADEAPGALEAMFTARAKREGWSDSQAEWIGRLGVAALDGAVSPTPAAIDRAYKAAGRRLSAGYFNHALDEGKSRLVAFLTVIDLEKQVIMRAGGKPPNYPDQALQTAFRALEEAAARKDSVEEQLATAFLILRQQ</sequence>
<evidence type="ECO:0000313" key="2">
    <source>
        <dbReference type="Proteomes" id="UP000029492"/>
    </source>
</evidence>
<dbReference type="EMBL" id="CP003811">
    <property type="protein sequence ID" value="AIQ89278.1"/>
    <property type="molecule type" value="Genomic_DNA"/>
</dbReference>
<dbReference type="Proteomes" id="UP000029492">
    <property type="component" value="Chromosome"/>
</dbReference>
<protein>
    <submittedName>
        <fullName evidence="1">Protein of unassigned function</fullName>
    </submittedName>
</protein>
<dbReference type="RefSeq" id="WP_043354744.1">
    <property type="nucleotide sequence ID" value="NZ_CP003811.1"/>
</dbReference>
<keyword evidence="2" id="KW-1185">Reference proteome</keyword>
<accession>A0A089NTV1</accession>
<dbReference type="KEGG" id="mor:MOC_1523"/>
<dbReference type="HOGENOM" id="CLU_1711112_0_0_5"/>
<evidence type="ECO:0000313" key="1">
    <source>
        <dbReference type="EMBL" id="AIQ89278.1"/>
    </source>
</evidence>
<dbReference type="AlphaFoldDB" id="A0A089NTV1"/>
<organism evidence="1 2">
    <name type="scientific">Methylobacterium oryzae CBMB20</name>
    <dbReference type="NCBI Taxonomy" id="693986"/>
    <lineage>
        <taxon>Bacteria</taxon>
        <taxon>Pseudomonadati</taxon>
        <taxon>Pseudomonadota</taxon>
        <taxon>Alphaproteobacteria</taxon>
        <taxon>Hyphomicrobiales</taxon>
        <taxon>Methylobacteriaceae</taxon>
        <taxon>Methylobacterium</taxon>
    </lineage>
</organism>
<gene>
    <name evidence="1" type="ORF">MOC_1523</name>
</gene>
<reference evidence="1 2" key="1">
    <citation type="journal article" date="2014" name="PLoS ONE">
        <title>Genome Information of Methylobacterium oryzae, a Plant-Probiotic Methylotroph in the Phyllosphere.</title>
        <authorList>
            <person name="Kwak M.J."/>
            <person name="Jeong H."/>
            <person name="Madhaiyan M."/>
            <person name="Lee Y."/>
            <person name="Sa T.M."/>
            <person name="Oh T.K."/>
            <person name="Kim J.F."/>
        </authorList>
    </citation>
    <scope>NUCLEOTIDE SEQUENCE [LARGE SCALE GENOMIC DNA]</scope>
    <source>
        <strain evidence="1 2">CBMB20</strain>
    </source>
</reference>